<evidence type="ECO:0000313" key="2">
    <source>
        <dbReference type="Proteomes" id="UP000236569"/>
    </source>
</evidence>
<reference evidence="2" key="1">
    <citation type="submission" date="2018-01" db="EMBL/GenBank/DDBJ databases">
        <title>Draft Genome Sequence of the Radioresistant Bacterium Deinococcus aerius TR0125, Isolated from the Higher Atmosphere above Japan.</title>
        <authorList>
            <person name="Satoh K."/>
            <person name="Arai H."/>
            <person name="Sanzen T."/>
            <person name="Kawaguchi Y."/>
            <person name="Hayashi H."/>
            <person name="Yokobori S."/>
            <person name="Yamagishi A."/>
            <person name="Oono Y."/>
            <person name="Narumi I."/>
        </authorList>
    </citation>
    <scope>NUCLEOTIDE SEQUENCE [LARGE SCALE GENOMIC DNA]</scope>
    <source>
        <strain evidence="2">TR0125</strain>
    </source>
</reference>
<comment type="caution">
    <text evidence="1">The sequence shown here is derived from an EMBL/GenBank/DDBJ whole genome shotgun (WGS) entry which is preliminary data.</text>
</comment>
<accession>A0A2I9DV53</accession>
<proteinExistence type="predicted"/>
<protein>
    <submittedName>
        <fullName evidence="1">Uncharacterized protein</fullName>
    </submittedName>
</protein>
<dbReference type="RefSeq" id="WP_165794036.1">
    <property type="nucleotide sequence ID" value="NZ_BFAG01000001.1"/>
</dbReference>
<dbReference type="AlphaFoldDB" id="A0A2I9DV53"/>
<organism evidence="1 2">
    <name type="scientific">Deinococcus aerius</name>
    <dbReference type="NCBI Taxonomy" id="200253"/>
    <lineage>
        <taxon>Bacteria</taxon>
        <taxon>Thermotogati</taxon>
        <taxon>Deinococcota</taxon>
        <taxon>Deinococci</taxon>
        <taxon>Deinococcales</taxon>
        <taxon>Deinococcaceae</taxon>
        <taxon>Deinococcus</taxon>
    </lineage>
</organism>
<evidence type="ECO:0000313" key="1">
    <source>
        <dbReference type="EMBL" id="GBF04295.1"/>
    </source>
</evidence>
<sequence length="419" mass="46509">MGEAKRRKQLGLMPTVHSFEAQMDADGNVTLTHGPEEPALRERIEAALEASQPSGAGWDSAYRTAYVMAGRSERRLQTVEDVQAIPVPPYRRFTGDLVLGQASGTDLNIPAGEGGSLRLREQLHSFDGSRWGGFSTNRDPQEVLRDLLSHPAARLRGEELGAFRVEHWQEGRMDIEPEPPEELLEPIEAVTREWHGETPEEWAQTHHDLLEEGDDGPVPVARRLLLELRRPAPLQSPLNPAFAIVGDVEFYPDPDGSSYTLDGETWLPYGDPDAAPEGGDGGDLSELISQMLDVQTVPVTVWADGRVEWEEGSVPDEHAQRLRSELLAATGAGDPQEWAEWTRALLAETFADEAPYLAEVPNLPAVQAVRLDIPTDALTDPDDPAQYFMESEFTLDGEHWHDLYGEEVPEELERLRPSN</sequence>
<name>A0A2I9DV53_9DEIO</name>
<gene>
    <name evidence="1" type="ORF">DAERI_010467</name>
</gene>
<keyword evidence="2" id="KW-1185">Reference proteome</keyword>
<dbReference type="EMBL" id="BFAG01000001">
    <property type="protein sequence ID" value="GBF04295.1"/>
    <property type="molecule type" value="Genomic_DNA"/>
</dbReference>
<dbReference type="Proteomes" id="UP000236569">
    <property type="component" value="Unassembled WGS sequence"/>
</dbReference>